<evidence type="ECO:0000256" key="2">
    <source>
        <dbReference type="ARBA" id="ARBA00006153"/>
    </source>
</evidence>
<feature type="binding site" evidence="7">
    <location>
        <position position="75"/>
    </location>
    <ligand>
        <name>Zn(2+)</name>
        <dbReference type="ChEBI" id="CHEBI:29105"/>
        <label>1</label>
    </ligand>
</feature>
<comment type="cofactor">
    <cofactor evidence="7">
        <name>Zn(2+)</name>
        <dbReference type="ChEBI" id="CHEBI:29105"/>
    </cofactor>
    <text evidence="7">Binds 2 Zn(2+) ions per subunit.</text>
</comment>
<sequence>MTLARVHGRIEELFALSPGKNGGASRPAFSRAEARAMLLVAAWAREAGLEPSVDPHGNLWCLPPGDAPCVTSGSHVDTVPGGGRYDGPLGTVLAVEAASRAGGGRGVLVCAAEEASRFGAGTIGSRSMTGKLSEGDLSRLRDTGGLDALTARAEYLDALGGLPRLRSAPLERVSSHVEVHIEQRAALRDKGLSLGVATTIAGPVRHGLRFSGEVAHAGETPASERRDALCAAAETVLLAEELGRRCAPETTATVGTLEIHPNSLTSIPGTAKLGVDIRGVRPGGARRLLEELLDGARKAADRRGVYLEEGQISASEPTEMDGAMVAAVEEACARLGVRCGRCVSFAGHDAQHLAAVVPSALLFVASENGVSHAPGEAVAEEDVEAALGVLCLLMESPRGEPSVMLRGLR</sequence>
<name>A0A6G8Q7Q1_9ACTN</name>
<dbReference type="PIRSF" id="PIRSF001235">
    <property type="entry name" value="Amidase_carbamoylase"/>
    <property type="match status" value="1"/>
</dbReference>
<dbReference type="GO" id="GO:0046872">
    <property type="term" value="F:metal ion binding"/>
    <property type="evidence" value="ECO:0007669"/>
    <property type="project" value="UniProtKB-KW"/>
</dbReference>
<dbReference type="PANTHER" id="PTHR32494">
    <property type="entry name" value="ALLANTOATE DEIMINASE-RELATED"/>
    <property type="match status" value="1"/>
</dbReference>
<accession>A0A6G8Q7Q1</accession>
<dbReference type="Pfam" id="PF01546">
    <property type="entry name" value="Peptidase_M20"/>
    <property type="match status" value="1"/>
</dbReference>
<gene>
    <name evidence="8" type="ORF">GBA63_07215</name>
</gene>
<dbReference type="SUPFAM" id="SSF53187">
    <property type="entry name" value="Zn-dependent exopeptidases"/>
    <property type="match status" value="1"/>
</dbReference>
<dbReference type="AlphaFoldDB" id="A0A6G8Q7Q1"/>
<dbReference type="InterPro" id="IPR010158">
    <property type="entry name" value="Amidase_Cbmase"/>
</dbReference>
<keyword evidence="5 8" id="KW-0378">Hydrolase</keyword>
<evidence type="ECO:0000256" key="6">
    <source>
        <dbReference type="ARBA" id="ARBA00023211"/>
    </source>
</evidence>
<feature type="binding site" evidence="7">
    <location>
        <position position="86"/>
    </location>
    <ligand>
        <name>Zn(2+)</name>
        <dbReference type="ChEBI" id="CHEBI:29105"/>
        <label>1</label>
    </ligand>
</feature>
<dbReference type="KEGG" id="rub:GBA63_07215"/>
<feature type="binding site" evidence="7">
    <location>
        <position position="372"/>
    </location>
    <ligand>
        <name>Zn(2+)</name>
        <dbReference type="ChEBI" id="CHEBI:29105"/>
        <label>2</label>
    </ligand>
</feature>
<dbReference type="Gene3D" id="3.30.70.360">
    <property type="match status" value="1"/>
</dbReference>
<feature type="binding site" evidence="7">
    <location>
        <position position="86"/>
    </location>
    <ligand>
        <name>Zn(2+)</name>
        <dbReference type="ChEBI" id="CHEBI:29105"/>
        <label>2</label>
    </ligand>
</feature>
<dbReference type="NCBIfam" id="TIGR01879">
    <property type="entry name" value="hydantase"/>
    <property type="match status" value="1"/>
</dbReference>
<evidence type="ECO:0000256" key="4">
    <source>
        <dbReference type="ARBA" id="ARBA00022723"/>
    </source>
</evidence>
<dbReference type="EMBL" id="CP045119">
    <property type="protein sequence ID" value="QIN82458.1"/>
    <property type="molecule type" value="Genomic_DNA"/>
</dbReference>
<dbReference type="GO" id="GO:0016813">
    <property type="term" value="F:hydrolase activity, acting on carbon-nitrogen (but not peptide) bonds, in linear amidines"/>
    <property type="evidence" value="ECO:0007669"/>
    <property type="project" value="InterPro"/>
</dbReference>
<dbReference type="EC" id="3.5.-.-" evidence="8"/>
<feature type="binding site" evidence="7">
    <location>
        <position position="180"/>
    </location>
    <ligand>
        <name>Zn(2+)</name>
        <dbReference type="ChEBI" id="CHEBI:29105"/>
        <label>1</label>
    </ligand>
</feature>
<dbReference type="PANTHER" id="PTHR32494:SF19">
    <property type="entry name" value="ALLANTOATE DEIMINASE-RELATED"/>
    <property type="match status" value="1"/>
</dbReference>
<protein>
    <submittedName>
        <fullName evidence="8">Hydantoinase/carbamoylase family amidase</fullName>
        <ecNumber evidence="8">3.5.-.-</ecNumber>
    </submittedName>
</protein>
<evidence type="ECO:0000256" key="3">
    <source>
        <dbReference type="ARBA" id="ARBA00011738"/>
    </source>
</evidence>
<comment type="subunit">
    <text evidence="3">Homodimer.</text>
</comment>
<dbReference type="Proteomes" id="UP000501452">
    <property type="component" value="Chromosome"/>
</dbReference>
<evidence type="ECO:0000313" key="9">
    <source>
        <dbReference type="Proteomes" id="UP000501452"/>
    </source>
</evidence>
<feature type="binding site" evidence="7">
    <location>
        <position position="114"/>
    </location>
    <ligand>
        <name>Zn(2+)</name>
        <dbReference type="ChEBI" id="CHEBI:29105"/>
        <label>2</label>
    </ligand>
</feature>
<evidence type="ECO:0000313" key="8">
    <source>
        <dbReference type="EMBL" id="QIN82458.1"/>
    </source>
</evidence>
<keyword evidence="7" id="KW-0862">Zinc</keyword>
<evidence type="ECO:0000256" key="7">
    <source>
        <dbReference type="PIRSR" id="PIRSR001235-1"/>
    </source>
</evidence>
<organism evidence="8 9">
    <name type="scientific">Rubrobacter tropicus</name>
    <dbReference type="NCBI Taxonomy" id="2653851"/>
    <lineage>
        <taxon>Bacteria</taxon>
        <taxon>Bacillati</taxon>
        <taxon>Actinomycetota</taxon>
        <taxon>Rubrobacteria</taxon>
        <taxon>Rubrobacterales</taxon>
        <taxon>Rubrobacteraceae</taxon>
        <taxon>Rubrobacter</taxon>
    </lineage>
</organism>
<dbReference type="InterPro" id="IPR002933">
    <property type="entry name" value="Peptidase_M20"/>
</dbReference>
<dbReference type="InterPro" id="IPR036264">
    <property type="entry name" value="Bact_exopeptidase_dim_dom"/>
</dbReference>
<comment type="similarity">
    <text evidence="2">Belongs to the peptidase M20 family.</text>
</comment>
<keyword evidence="9" id="KW-1185">Reference proteome</keyword>
<dbReference type="SUPFAM" id="SSF55031">
    <property type="entry name" value="Bacterial exopeptidase dimerisation domain"/>
    <property type="match status" value="1"/>
</dbReference>
<evidence type="ECO:0000256" key="1">
    <source>
        <dbReference type="ARBA" id="ARBA00001936"/>
    </source>
</evidence>
<keyword evidence="6" id="KW-0464">Manganese</keyword>
<comment type="cofactor">
    <cofactor evidence="1">
        <name>Mn(2+)</name>
        <dbReference type="ChEBI" id="CHEBI:29035"/>
    </cofactor>
</comment>
<proteinExistence type="inferred from homology"/>
<evidence type="ECO:0000256" key="5">
    <source>
        <dbReference type="ARBA" id="ARBA00022801"/>
    </source>
</evidence>
<keyword evidence="4 7" id="KW-0479">Metal-binding</keyword>
<reference evidence="8 9" key="1">
    <citation type="submission" date="2019-10" db="EMBL/GenBank/DDBJ databases">
        <title>Rubrobacter sp nov SCSIO 52090 isolated from a deep-sea sediment in the South China Sea.</title>
        <authorList>
            <person name="Chen R.W."/>
        </authorList>
    </citation>
    <scope>NUCLEOTIDE SEQUENCE [LARGE SCALE GENOMIC DNA]</scope>
    <source>
        <strain evidence="8 9">SCSIO 52909</strain>
    </source>
</reference>
<dbReference type="Gene3D" id="3.40.630.10">
    <property type="entry name" value="Zn peptidases"/>
    <property type="match status" value="1"/>
</dbReference>